<dbReference type="Pfam" id="PF06985">
    <property type="entry name" value="HET"/>
    <property type="match status" value="1"/>
</dbReference>
<reference evidence="3" key="2">
    <citation type="submission" date="2022-07" db="EMBL/GenBank/DDBJ databases">
        <authorList>
            <person name="Goncalves M.F.M."/>
            <person name="Hilario S."/>
            <person name="Van De Peer Y."/>
            <person name="Esteves A.C."/>
            <person name="Alves A."/>
        </authorList>
    </citation>
    <scope>NUCLEOTIDE SEQUENCE</scope>
    <source>
        <strain evidence="3">MUM 19.33</strain>
    </source>
</reference>
<keyword evidence="4" id="KW-1185">Reference proteome</keyword>
<evidence type="ECO:0000256" key="1">
    <source>
        <dbReference type="SAM" id="MobiDB-lite"/>
    </source>
</evidence>
<evidence type="ECO:0000259" key="2">
    <source>
        <dbReference type="Pfam" id="PF06985"/>
    </source>
</evidence>
<evidence type="ECO:0000313" key="4">
    <source>
        <dbReference type="Proteomes" id="UP001055219"/>
    </source>
</evidence>
<comment type="caution">
    <text evidence="3">The sequence shown here is derived from an EMBL/GenBank/DDBJ whole genome shotgun (WGS) entry which is preliminary data.</text>
</comment>
<dbReference type="PANTHER" id="PTHR24148:SF64">
    <property type="entry name" value="HETEROKARYON INCOMPATIBILITY DOMAIN-CONTAINING PROTEIN"/>
    <property type="match status" value="1"/>
</dbReference>
<feature type="region of interest" description="Disordered" evidence="1">
    <location>
        <begin position="1"/>
        <end position="35"/>
    </location>
</feature>
<feature type="domain" description="Heterokaryon incompatibility" evidence="2">
    <location>
        <begin position="162"/>
        <end position="243"/>
    </location>
</feature>
<dbReference type="EMBL" id="JAGIXG020000027">
    <property type="protein sequence ID" value="KAI6780841.1"/>
    <property type="molecule type" value="Genomic_DNA"/>
</dbReference>
<dbReference type="GeneID" id="75833796"/>
<name>A0A9P9Y047_9HYPO</name>
<accession>A0A9P9Y047</accession>
<dbReference type="RefSeq" id="XP_051361697.1">
    <property type="nucleotide sequence ID" value="XM_051507008.1"/>
</dbReference>
<dbReference type="InterPro" id="IPR052895">
    <property type="entry name" value="HetReg/Transcr_Mod"/>
</dbReference>
<proteinExistence type="predicted"/>
<reference evidence="3" key="1">
    <citation type="journal article" date="2021" name="J Fungi (Basel)">
        <title>Genomic and Metabolomic Analyses of the Marine Fungus Emericellopsis cladophorae: Insights into Saltwater Adaptability Mechanisms and Its Biosynthetic Potential.</title>
        <authorList>
            <person name="Goncalves M.F.M."/>
            <person name="Hilario S."/>
            <person name="Van de Peer Y."/>
            <person name="Esteves A.C."/>
            <person name="Alves A."/>
        </authorList>
    </citation>
    <scope>NUCLEOTIDE SEQUENCE</scope>
    <source>
        <strain evidence="3">MUM 19.33</strain>
    </source>
</reference>
<evidence type="ECO:0000313" key="3">
    <source>
        <dbReference type="EMBL" id="KAI6780841.1"/>
    </source>
</evidence>
<dbReference type="AlphaFoldDB" id="A0A9P9Y047"/>
<dbReference type="Pfam" id="PF26639">
    <property type="entry name" value="Het-6_barrel"/>
    <property type="match status" value="1"/>
</dbReference>
<dbReference type="PANTHER" id="PTHR24148">
    <property type="entry name" value="ANKYRIN REPEAT DOMAIN-CONTAINING PROTEIN 39 HOMOLOG-RELATED"/>
    <property type="match status" value="1"/>
</dbReference>
<sequence>MSGPQDPFVERDETNQQHQMEQARPLETASNGDCNRLIDHDDNWRELEDEKDQVFVGGVRNYYYKSKGRWIPQRDLFNFAKLDQEHLGSSDFRSMHHPLTPPQVPPLPSVIGDRTAGKDGAYPFAPLPSEEHARFLEILPADSGELRCRLHTAKILDCRLGYEYLSYSTDKSIHASVELNQDRMVINGSSGQSREVLIRLLETLRLPDRSRLIWAPHLCIDVADVNDRNRHTKRAAKIIQSATDAGDVASKFKVDYGVKEPQLNHSVACHLAEMDGPASFLGQVHHDHDGRLTMRVSNNDLSLVVDGPSWVPRWQTALSDPIEPLVPHADFSAGTALRPRILKQPDPNRLVVRGILVDEVDSVRSLDRYNTFWRGRDASTYSKHVNFDLNHGPASPTLKAPPRLERAMLGDELRACGLTTIDLSQLAVTLSCGKDWEGTPVSNIEGHVADYARCILRNGLWWSLDWLRKIKRQQGTDPGQKQAMSVSDLEALSTGGSADRFLDCAVTAGRNRATFVSKHGIWGLGPDAMKQGDRLCVVSGLSAPLVLRPNNHKDSSFQVVGPAYAFDMMHGEVAEVAQSENGWLTESWIQLN</sequence>
<gene>
    <name evidence="3" type="ORF">J7T54_007320</name>
</gene>
<organism evidence="3 4">
    <name type="scientific">Emericellopsis cladophorae</name>
    <dbReference type="NCBI Taxonomy" id="2686198"/>
    <lineage>
        <taxon>Eukaryota</taxon>
        <taxon>Fungi</taxon>
        <taxon>Dikarya</taxon>
        <taxon>Ascomycota</taxon>
        <taxon>Pezizomycotina</taxon>
        <taxon>Sordariomycetes</taxon>
        <taxon>Hypocreomycetidae</taxon>
        <taxon>Hypocreales</taxon>
        <taxon>Bionectriaceae</taxon>
        <taxon>Emericellopsis</taxon>
    </lineage>
</organism>
<dbReference type="InterPro" id="IPR010730">
    <property type="entry name" value="HET"/>
</dbReference>
<dbReference type="Proteomes" id="UP001055219">
    <property type="component" value="Unassembled WGS sequence"/>
</dbReference>
<protein>
    <recommendedName>
        <fullName evidence="2">Heterokaryon incompatibility domain-containing protein</fullName>
    </recommendedName>
</protein>
<dbReference type="OrthoDB" id="2288928at2759"/>